<dbReference type="Pfam" id="PF03454">
    <property type="entry name" value="MoeA_C"/>
    <property type="match status" value="1"/>
</dbReference>
<dbReference type="InterPro" id="IPR008284">
    <property type="entry name" value="MoCF_biosynth_CS"/>
</dbReference>
<dbReference type="InterPro" id="IPR036135">
    <property type="entry name" value="MoeA_linker/N_sf"/>
</dbReference>
<feature type="domain" description="MoaB/Mog" evidence="7">
    <location>
        <begin position="184"/>
        <end position="321"/>
    </location>
</feature>
<evidence type="ECO:0000259" key="7">
    <source>
        <dbReference type="SMART" id="SM00852"/>
    </source>
</evidence>
<dbReference type="Gene3D" id="2.170.190.11">
    <property type="entry name" value="Molybdopterin biosynthesis moea protein, domain 3"/>
    <property type="match status" value="1"/>
</dbReference>
<keyword evidence="6 8" id="KW-0808">Transferase</keyword>
<proteinExistence type="inferred from homology"/>
<dbReference type="PROSITE" id="PS01079">
    <property type="entry name" value="MOCF_BIOSYNTHESIS_2"/>
    <property type="match status" value="1"/>
</dbReference>
<evidence type="ECO:0000256" key="2">
    <source>
        <dbReference type="ARBA" id="ARBA00005046"/>
    </source>
</evidence>
<evidence type="ECO:0000256" key="5">
    <source>
        <dbReference type="ARBA" id="ARBA00047317"/>
    </source>
</evidence>
<keyword evidence="6" id="KW-0479">Metal-binding</keyword>
<accession>A0ABV7VQE4</accession>
<dbReference type="SMART" id="SM00852">
    <property type="entry name" value="MoCF_biosynth"/>
    <property type="match status" value="1"/>
</dbReference>
<dbReference type="SUPFAM" id="SSF53218">
    <property type="entry name" value="Molybdenum cofactor biosynthesis proteins"/>
    <property type="match status" value="1"/>
</dbReference>
<keyword evidence="6" id="KW-0500">Molybdenum</keyword>
<comment type="function">
    <text evidence="1 6">Catalyzes the insertion of molybdate into adenylated molybdopterin with the concomitant release of AMP.</text>
</comment>
<dbReference type="Gene3D" id="3.90.105.10">
    <property type="entry name" value="Molybdopterin biosynthesis moea protein, domain 2"/>
    <property type="match status" value="1"/>
</dbReference>
<dbReference type="PANTHER" id="PTHR10192:SF5">
    <property type="entry name" value="GEPHYRIN"/>
    <property type="match status" value="1"/>
</dbReference>
<dbReference type="InterPro" id="IPR036688">
    <property type="entry name" value="MoeA_C_domain_IV_sf"/>
</dbReference>
<protein>
    <recommendedName>
        <fullName evidence="6">Molybdopterin molybdenumtransferase</fullName>
        <ecNumber evidence="6">2.10.1.1</ecNumber>
    </recommendedName>
</protein>
<dbReference type="GO" id="GO:0061599">
    <property type="term" value="F:molybdopterin molybdotransferase activity"/>
    <property type="evidence" value="ECO:0007669"/>
    <property type="project" value="UniProtKB-EC"/>
</dbReference>
<keyword evidence="6" id="KW-0460">Magnesium</keyword>
<dbReference type="EMBL" id="JBHRYB010000005">
    <property type="protein sequence ID" value="MFC3679414.1"/>
    <property type="molecule type" value="Genomic_DNA"/>
</dbReference>
<evidence type="ECO:0000256" key="3">
    <source>
        <dbReference type="ARBA" id="ARBA00010763"/>
    </source>
</evidence>
<reference evidence="9" key="1">
    <citation type="journal article" date="2019" name="Int. J. Syst. Evol. Microbiol.">
        <title>The Global Catalogue of Microorganisms (GCM) 10K type strain sequencing project: providing services to taxonomists for standard genome sequencing and annotation.</title>
        <authorList>
            <consortium name="The Broad Institute Genomics Platform"/>
            <consortium name="The Broad Institute Genome Sequencing Center for Infectious Disease"/>
            <person name="Wu L."/>
            <person name="Ma J."/>
        </authorList>
    </citation>
    <scope>NUCLEOTIDE SEQUENCE [LARGE SCALE GENOMIC DNA]</scope>
    <source>
        <strain evidence="9">KCTC 42424</strain>
    </source>
</reference>
<evidence type="ECO:0000256" key="1">
    <source>
        <dbReference type="ARBA" id="ARBA00002901"/>
    </source>
</evidence>
<organism evidence="8 9">
    <name type="scientific">Bacterioplanoides pacificum</name>
    <dbReference type="NCBI Taxonomy" id="1171596"/>
    <lineage>
        <taxon>Bacteria</taxon>
        <taxon>Pseudomonadati</taxon>
        <taxon>Pseudomonadota</taxon>
        <taxon>Gammaproteobacteria</taxon>
        <taxon>Oceanospirillales</taxon>
        <taxon>Oceanospirillaceae</taxon>
        <taxon>Bacterioplanoides</taxon>
    </lineage>
</organism>
<evidence type="ECO:0000313" key="9">
    <source>
        <dbReference type="Proteomes" id="UP001595722"/>
    </source>
</evidence>
<comment type="caution">
    <text evidence="8">The sequence shown here is derived from an EMBL/GenBank/DDBJ whole genome shotgun (WGS) entry which is preliminary data.</text>
</comment>
<dbReference type="NCBIfam" id="TIGR00177">
    <property type="entry name" value="molyb_syn"/>
    <property type="match status" value="1"/>
</dbReference>
<dbReference type="Proteomes" id="UP001595722">
    <property type="component" value="Unassembled WGS sequence"/>
</dbReference>
<evidence type="ECO:0000256" key="6">
    <source>
        <dbReference type="RuleBase" id="RU365090"/>
    </source>
</evidence>
<comment type="cofactor">
    <cofactor evidence="6">
        <name>Mg(2+)</name>
        <dbReference type="ChEBI" id="CHEBI:18420"/>
    </cofactor>
</comment>
<dbReference type="RefSeq" id="WP_376865105.1">
    <property type="nucleotide sequence ID" value="NZ_JBHRYB010000005.1"/>
</dbReference>
<dbReference type="EC" id="2.10.1.1" evidence="6"/>
<evidence type="ECO:0000313" key="8">
    <source>
        <dbReference type="EMBL" id="MFC3679414.1"/>
    </source>
</evidence>
<comment type="similarity">
    <text evidence="3 6">Belongs to the MoeA family.</text>
</comment>
<comment type="catalytic activity">
    <reaction evidence="5">
        <text>adenylyl-molybdopterin + molybdate = Mo-molybdopterin + AMP + H(+)</text>
        <dbReference type="Rhea" id="RHEA:35047"/>
        <dbReference type="ChEBI" id="CHEBI:15378"/>
        <dbReference type="ChEBI" id="CHEBI:36264"/>
        <dbReference type="ChEBI" id="CHEBI:62727"/>
        <dbReference type="ChEBI" id="CHEBI:71302"/>
        <dbReference type="ChEBI" id="CHEBI:456215"/>
        <dbReference type="EC" id="2.10.1.1"/>
    </reaction>
</comment>
<dbReference type="InterPro" id="IPR038987">
    <property type="entry name" value="MoeA-like"/>
</dbReference>
<dbReference type="Pfam" id="PF00994">
    <property type="entry name" value="MoCF_biosynth"/>
    <property type="match status" value="1"/>
</dbReference>
<dbReference type="PANTHER" id="PTHR10192">
    <property type="entry name" value="MOLYBDOPTERIN BIOSYNTHESIS PROTEIN"/>
    <property type="match status" value="1"/>
</dbReference>
<dbReference type="SUPFAM" id="SSF63867">
    <property type="entry name" value="MoeA C-terminal domain-like"/>
    <property type="match status" value="1"/>
</dbReference>
<keyword evidence="9" id="KW-1185">Reference proteome</keyword>
<dbReference type="InterPro" id="IPR005111">
    <property type="entry name" value="MoeA_C_domain_IV"/>
</dbReference>
<gene>
    <name evidence="8" type="primary">moeA</name>
    <name evidence="8" type="ORF">ACFOMG_04720</name>
</gene>
<dbReference type="Pfam" id="PF03453">
    <property type="entry name" value="MoeA_N"/>
    <property type="match status" value="1"/>
</dbReference>
<dbReference type="InterPro" id="IPR036425">
    <property type="entry name" value="MoaB/Mog-like_dom_sf"/>
</dbReference>
<dbReference type="InterPro" id="IPR005110">
    <property type="entry name" value="MoeA_linker/N"/>
</dbReference>
<dbReference type="NCBIfam" id="NF045515">
    <property type="entry name" value="Glp_gephyrin"/>
    <property type="match status" value="1"/>
</dbReference>
<dbReference type="NCBIfam" id="NF007960">
    <property type="entry name" value="PRK10680.1"/>
    <property type="match status" value="1"/>
</dbReference>
<keyword evidence="4 6" id="KW-0501">Molybdenum cofactor biosynthesis</keyword>
<dbReference type="CDD" id="cd00887">
    <property type="entry name" value="MoeA"/>
    <property type="match status" value="1"/>
</dbReference>
<name>A0ABV7VQE4_9GAMM</name>
<evidence type="ECO:0000256" key="4">
    <source>
        <dbReference type="ARBA" id="ARBA00023150"/>
    </source>
</evidence>
<dbReference type="Gene3D" id="3.40.980.10">
    <property type="entry name" value="MoaB/Mog-like domain"/>
    <property type="match status" value="1"/>
</dbReference>
<dbReference type="InterPro" id="IPR001453">
    <property type="entry name" value="MoaB/Mog_dom"/>
</dbReference>
<comment type="pathway">
    <text evidence="2 6">Cofactor biosynthesis; molybdopterin biosynthesis.</text>
</comment>
<dbReference type="Gene3D" id="2.40.340.10">
    <property type="entry name" value="MoeA, C-terminal, domain IV"/>
    <property type="match status" value="1"/>
</dbReference>
<sequence>MKDACASAGLMPLDDALKQLLAALTPLQASESVAISQADGRIVAQTITSELNIPPADNSAMDGYALRAEDGRAGNELRLVGQSFAGHPYSAVVQPGECVRIMTGGQLPAGADCVCMQENVSVDGDLIRLTQAVKAGSNVRYAGEDISRGALVFEAGRRLRAADIGLLSSLGIADVRVKKRIRVALISTGDELKKPGEVLQPGQFYESNGYTLAALLTRFGAEVLEFGIVADDLQQLTQVFTQADQQADVVITSGGVSVGEADFVKTVLQSLGKIAFWKLAIKPGKPFAFGLLANSYFIGLPGNPVSALVTMHQLGLPMLSKIQGENARVPLRLSASAGCDIRKAPGRTDFQRGIYHTTDDGRLQVVTTGSQGSGVLTSMNRANCYIILEQMRGSVAAGESVTIEPFDGYIG</sequence>
<dbReference type="SUPFAM" id="SSF63882">
    <property type="entry name" value="MoeA N-terminal region -like"/>
    <property type="match status" value="1"/>
</dbReference>